<feature type="compositionally biased region" description="Basic and acidic residues" evidence="1">
    <location>
        <begin position="1"/>
        <end position="13"/>
    </location>
</feature>
<name>A0AAV4QAF5_CAEEX</name>
<evidence type="ECO:0000256" key="1">
    <source>
        <dbReference type="SAM" id="MobiDB-lite"/>
    </source>
</evidence>
<reference evidence="2 3" key="1">
    <citation type="submission" date="2021-06" db="EMBL/GenBank/DDBJ databases">
        <title>Caerostris extrusa draft genome.</title>
        <authorList>
            <person name="Kono N."/>
            <person name="Arakawa K."/>
        </authorList>
    </citation>
    <scope>NUCLEOTIDE SEQUENCE [LARGE SCALE GENOMIC DNA]</scope>
</reference>
<gene>
    <name evidence="2" type="ORF">CEXT_390241</name>
</gene>
<feature type="region of interest" description="Disordered" evidence="1">
    <location>
        <begin position="1"/>
        <end position="29"/>
    </location>
</feature>
<accession>A0AAV4QAF5</accession>
<keyword evidence="3" id="KW-1185">Reference proteome</keyword>
<sequence>MPLKKYEGNKTFKNENSSSFQKPFEANYPSSPRTILKSIFQTEFSSPSLLEEGCKYANDGYLNPPPQRITLFRGKKAWSA</sequence>
<evidence type="ECO:0000313" key="3">
    <source>
        <dbReference type="Proteomes" id="UP001054945"/>
    </source>
</evidence>
<organism evidence="2 3">
    <name type="scientific">Caerostris extrusa</name>
    <name type="common">Bark spider</name>
    <name type="synonym">Caerostris bankana</name>
    <dbReference type="NCBI Taxonomy" id="172846"/>
    <lineage>
        <taxon>Eukaryota</taxon>
        <taxon>Metazoa</taxon>
        <taxon>Ecdysozoa</taxon>
        <taxon>Arthropoda</taxon>
        <taxon>Chelicerata</taxon>
        <taxon>Arachnida</taxon>
        <taxon>Araneae</taxon>
        <taxon>Araneomorphae</taxon>
        <taxon>Entelegynae</taxon>
        <taxon>Araneoidea</taxon>
        <taxon>Araneidae</taxon>
        <taxon>Caerostris</taxon>
    </lineage>
</organism>
<comment type="caution">
    <text evidence="2">The sequence shown here is derived from an EMBL/GenBank/DDBJ whole genome shotgun (WGS) entry which is preliminary data.</text>
</comment>
<dbReference type="Proteomes" id="UP001054945">
    <property type="component" value="Unassembled WGS sequence"/>
</dbReference>
<proteinExistence type="predicted"/>
<dbReference type="EMBL" id="BPLR01006036">
    <property type="protein sequence ID" value="GIY07028.1"/>
    <property type="molecule type" value="Genomic_DNA"/>
</dbReference>
<dbReference type="AlphaFoldDB" id="A0AAV4QAF5"/>
<protein>
    <submittedName>
        <fullName evidence="2">Uncharacterized protein</fullName>
    </submittedName>
</protein>
<evidence type="ECO:0000313" key="2">
    <source>
        <dbReference type="EMBL" id="GIY07028.1"/>
    </source>
</evidence>